<dbReference type="EMBL" id="UINC01216236">
    <property type="protein sequence ID" value="SVE42289.1"/>
    <property type="molecule type" value="Genomic_DNA"/>
</dbReference>
<feature type="non-terminal residue" evidence="2">
    <location>
        <position position="208"/>
    </location>
</feature>
<dbReference type="CDD" id="cd02440">
    <property type="entry name" value="AdoMet_MTases"/>
    <property type="match status" value="1"/>
</dbReference>
<sequence length="208" mass="23609">MNEKDTTNRVKNHYKAVAVSYHEQYDPELLRVIERPYPANYFRLEKLLKSFGENNVRRALEVGIGDGTPLAAVARLNIDVWGFDFTEEMVAKAQETIKSVGGDPSQLFVADIQDPQTFADKLPEGGFDGVIAMGVMPHVESDKDVLENITKLVQPGGRVFIEFRNKLFSLFTFNRKSIEFILDDLLPEVGNDLRDLVRDDLSSRLRMD</sequence>
<dbReference type="InterPro" id="IPR029063">
    <property type="entry name" value="SAM-dependent_MTases_sf"/>
</dbReference>
<name>A0A383DDC4_9ZZZZ</name>
<accession>A0A383DDC4</accession>
<dbReference type="Gene3D" id="3.40.50.150">
    <property type="entry name" value="Vaccinia Virus protein VP39"/>
    <property type="match status" value="1"/>
</dbReference>
<proteinExistence type="predicted"/>
<dbReference type="SUPFAM" id="SSF53335">
    <property type="entry name" value="S-adenosyl-L-methionine-dependent methyltransferases"/>
    <property type="match status" value="1"/>
</dbReference>
<dbReference type="AlphaFoldDB" id="A0A383DDC4"/>
<organism evidence="2">
    <name type="scientific">marine metagenome</name>
    <dbReference type="NCBI Taxonomy" id="408172"/>
    <lineage>
        <taxon>unclassified sequences</taxon>
        <taxon>metagenomes</taxon>
        <taxon>ecological metagenomes</taxon>
    </lineage>
</organism>
<evidence type="ECO:0000313" key="2">
    <source>
        <dbReference type="EMBL" id="SVE42289.1"/>
    </source>
</evidence>
<reference evidence="2" key="1">
    <citation type="submission" date="2018-05" db="EMBL/GenBank/DDBJ databases">
        <authorList>
            <person name="Lanie J.A."/>
            <person name="Ng W.-L."/>
            <person name="Kazmierczak K.M."/>
            <person name="Andrzejewski T.M."/>
            <person name="Davidsen T.M."/>
            <person name="Wayne K.J."/>
            <person name="Tettelin H."/>
            <person name="Glass J.I."/>
            <person name="Rusch D."/>
            <person name="Podicherti R."/>
            <person name="Tsui H.-C.T."/>
            <person name="Winkler M.E."/>
        </authorList>
    </citation>
    <scope>NUCLEOTIDE SEQUENCE</scope>
</reference>
<dbReference type="InterPro" id="IPR013217">
    <property type="entry name" value="Methyltransf_12"/>
</dbReference>
<evidence type="ECO:0000259" key="1">
    <source>
        <dbReference type="Pfam" id="PF08242"/>
    </source>
</evidence>
<gene>
    <name evidence="2" type="ORF">METZ01_LOCUS495143</name>
</gene>
<protein>
    <recommendedName>
        <fullName evidence="1">Methyltransferase type 12 domain-containing protein</fullName>
    </recommendedName>
</protein>
<dbReference type="PANTHER" id="PTHR43861">
    <property type="entry name" value="TRANS-ACONITATE 2-METHYLTRANSFERASE-RELATED"/>
    <property type="match status" value="1"/>
</dbReference>
<dbReference type="Pfam" id="PF08242">
    <property type="entry name" value="Methyltransf_12"/>
    <property type="match status" value="1"/>
</dbReference>
<feature type="domain" description="Methyltransferase type 12" evidence="1">
    <location>
        <begin position="60"/>
        <end position="159"/>
    </location>
</feature>